<dbReference type="InterPro" id="IPR015854">
    <property type="entry name" value="ABC_transpr_LolD-like"/>
</dbReference>
<gene>
    <name evidence="3" type="ORF">QEZ52_02600</name>
</gene>
<feature type="region of interest" description="Disordered" evidence="1">
    <location>
        <begin position="233"/>
        <end position="267"/>
    </location>
</feature>
<dbReference type="InterPro" id="IPR027417">
    <property type="entry name" value="P-loop_NTPase"/>
</dbReference>
<dbReference type="GO" id="GO:0005524">
    <property type="term" value="F:ATP binding"/>
    <property type="evidence" value="ECO:0007669"/>
    <property type="project" value="UniProtKB-KW"/>
</dbReference>
<evidence type="ECO:0000313" key="4">
    <source>
        <dbReference type="Proteomes" id="UP001623232"/>
    </source>
</evidence>
<dbReference type="Pfam" id="PF00005">
    <property type="entry name" value="ABC_tran"/>
    <property type="match status" value="1"/>
</dbReference>
<protein>
    <submittedName>
        <fullName evidence="3">ATP-binding cassette domain-containing protein</fullName>
    </submittedName>
</protein>
<dbReference type="PANTHER" id="PTHR24220">
    <property type="entry name" value="IMPORT ATP-BINDING PROTEIN"/>
    <property type="match status" value="1"/>
</dbReference>
<evidence type="ECO:0000256" key="1">
    <source>
        <dbReference type="SAM" id="MobiDB-lite"/>
    </source>
</evidence>
<keyword evidence="3" id="KW-0067">ATP-binding</keyword>
<dbReference type="Gene3D" id="3.40.50.300">
    <property type="entry name" value="P-loop containing nucleotide triphosphate hydrolases"/>
    <property type="match status" value="1"/>
</dbReference>
<keyword evidence="4" id="KW-1185">Reference proteome</keyword>
<dbReference type="PANTHER" id="PTHR24220:SF364">
    <property type="entry name" value="FLUOROQUINOLONES EXPORT ATP-BINDING PROTEIN RV2688C"/>
    <property type="match status" value="1"/>
</dbReference>
<feature type="compositionally biased region" description="Polar residues" evidence="1">
    <location>
        <begin position="257"/>
        <end position="267"/>
    </location>
</feature>
<evidence type="ECO:0000313" key="3">
    <source>
        <dbReference type="EMBL" id="WZK89460.1"/>
    </source>
</evidence>
<dbReference type="InterPro" id="IPR003439">
    <property type="entry name" value="ABC_transporter-like_ATP-bd"/>
</dbReference>
<feature type="domain" description="ABC transporter" evidence="2">
    <location>
        <begin position="2"/>
        <end position="237"/>
    </location>
</feature>
<reference evidence="3 4" key="1">
    <citation type="submission" date="2023-04" db="EMBL/GenBank/DDBJ databases">
        <title>Complete genome sequence of Alisedimentitalea scapharcae.</title>
        <authorList>
            <person name="Rong J.-C."/>
            <person name="Yi M.-L."/>
            <person name="Zhao Q."/>
        </authorList>
    </citation>
    <scope>NUCLEOTIDE SEQUENCE [LARGE SCALE GENOMIC DNA]</scope>
    <source>
        <strain evidence="3 4">KCTC 42119</strain>
    </source>
</reference>
<dbReference type="EMBL" id="CP123584">
    <property type="protein sequence ID" value="WZK89460.1"/>
    <property type="molecule type" value="Genomic_DNA"/>
</dbReference>
<accession>A0ABZ2XXD4</accession>
<evidence type="ECO:0000259" key="2">
    <source>
        <dbReference type="PROSITE" id="PS50893"/>
    </source>
</evidence>
<sequence length="267" mass="28081">MFSIVDPEKCVVGQSIAERVATPCVVGLIGRSGVDVPDILNALGLMNRPKAGHVACGGPAEDHAPSGWQSDCAMIRSGSDLDPHKDVISTVLYGGDGGQFALAKVFKLHALDRVDRALALLDDLGIGVLALRRVEQLSDGQRQQVAIASAFMDAPKVVFAVEPSAGLDPLNARAVMQNLRRLQEDRGCSVVLDLQSSDMAQRYCDCVVRLDDGCVAADGVSRDLSGTALKILPGGSAPTGADRTQSGRRSEWHCANPEQTSAPAPVS</sequence>
<dbReference type="Proteomes" id="UP001623232">
    <property type="component" value="Chromosome"/>
</dbReference>
<proteinExistence type="predicted"/>
<organism evidence="3 4">
    <name type="scientific">Aliisedimentitalea scapharcae</name>
    <dbReference type="NCBI Taxonomy" id="1524259"/>
    <lineage>
        <taxon>Bacteria</taxon>
        <taxon>Pseudomonadati</taxon>
        <taxon>Pseudomonadota</taxon>
        <taxon>Alphaproteobacteria</taxon>
        <taxon>Rhodobacterales</taxon>
        <taxon>Roseobacteraceae</taxon>
        <taxon>Aliisedimentitalea</taxon>
    </lineage>
</organism>
<keyword evidence="3" id="KW-0547">Nucleotide-binding</keyword>
<dbReference type="SUPFAM" id="SSF52540">
    <property type="entry name" value="P-loop containing nucleoside triphosphate hydrolases"/>
    <property type="match status" value="1"/>
</dbReference>
<name>A0ABZ2XXD4_9RHOB</name>
<dbReference type="PROSITE" id="PS50893">
    <property type="entry name" value="ABC_TRANSPORTER_2"/>
    <property type="match status" value="1"/>
</dbReference>
<dbReference type="RefSeq" id="WP_406647781.1">
    <property type="nucleotide sequence ID" value="NZ_CP123584.1"/>
</dbReference>